<feature type="modified residue" description="4-aspartylphosphate" evidence="2">
    <location>
        <position position="56"/>
    </location>
</feature>
<dbReference type="HOGENOM" id="CLU_000445_69_17_4"/>
<dbReference type="InterPro" id="IPR050595">
    <property type="entry name" value="Bact_response_regulator"/>
</dbReference>
<gene>
    <name evidence="4" type="ORF">O987_02470</name>
</gene>
<sequence>MELYMRSILAVDDSPSMRKMVSFTLSSAGFKVVEAVDGVDALEKAQAQNIDLVLADQNMPRLDGIGLTRKLRENPKFKGTPILILTTESSDLMKQAGRAAGATGWLVKPFDPNRLIEVIQKVLR</sequence>
<organism evidence="4 5">
    <name type="scientific">Comamonas testosteroni TK102</name>
    <dbReference type="NCBI Taxonomy" id="1392005"/>
    <lineage>
        <taxon>Bacteria</taxon>
        <taxon>Pseudomonadati</taxon>
        <taxon>Pseudomonadota</taxon>
        <taxon>Betaproteobacteria</taxon>
        <taxon>Burkholderiales</taxon>
        <taxon>Comamonadaceae</taxon>
        <taxon>Comamonas</taxon>
    </lineage>
</organism>
<dbReference type="Proteomes" id="UP000028782">
    <property type="component" value="Chromosome"/>
</dbReference>
<feature type="domain" description="Response regulatory" evidence="3">
    <location>
        <begin position="7"/>
        <end position="123"/>
    </location>
</feature>
<dbReference type="SMART" id="SM00448">
    <property type="entry name" value="REC"/>
    <property type="match status" value="1"/>
</dbReference>
<evidence type="ECO:0000313" key="4">
    <source>
        <dbReference type="EMBL" id="AIJ44682.1"/>
    </source>
</evidence>
<name>A0A076PMT5_COMTE</name>
<dbReference type="Gene3D" id="3.40.50.2300">
    <property type="match status" value="1"/>
</dbReference>
<dbReference type="KEGG" id="ctes:O987_02470"/>
<dbReference type="CDD" id="cd17562">
    <property type="entry name" value="REC_CheY4-like"/>
    <property type="match status" value="1"/>
</dbReference>
<evidence type="ECO:0000256" key="2">
    <source>
        <dbReference type="PROSITE-ProRule" id="PRU00169"/>
    </source>
</evidence>
<protein>
    <submittedName>
        <fullName evidence="4">Fis family transcriptional regulator</fullName>
    </submittedName>
</protein>
<dbReference type="AlphaFoldDB" id="A0A076PMT5"/>
<evidence type="ECO:0000259" key="3">
    <source>
        <dbReference type="PROSITE" id="PS50110"/>
    </source>
</evidence>
<proteinExistence type="predicted"/>
<keyword evidence="1 2" id="KW-0597">Phosphoprotein</keyword>
<dbReference type="InterPro" id="IPR011006">
    <property type="entry name" value="CheY-like_superfamily"/>
</dbReference>
<dbReference type="PROSITE" id="PS50110">
    <property type="entry name" value="RESPONSE_REGULATORY"/>
    <property type="match status" value="1"/>
</dbReference>
<dbReference type="GO" id="GO:0000160">
    <property type="term" value="P:phosphorelay signal transduction system"/>
    <property type="evidence" value="ECO:0007669"/>
    <property type="project" value="InterPro"/>
</dbReference>
<dbReference type="PANTHER" id="PTHR44591:SF25">
    <property type="entry name" value="CHEMOTAXIS TWO-COMPONENT RESPONSE REGULATOR"/>
    <property type="match status" value="1"/>
</dbReference>
<dbReference type="EMBL" id="CP006704">
    <property type="protein sequence ID" value="AIJ44682.1"/>
    <property type="molecule type" value="Genomic_DNA"/>
</dbReference>
<dbReference type="Pfam" id="PF00072">
    <property type="entry name" value="Response_reg"/>
    <property type="match status" value="1"/>
</dbReference>
<dbReference type="InterPro" id="IPR001789">
    <property type="entry name" value="Sig_transdc_resp-reg_receiver"/>
</dbReference>
<evidence type="ECO:0000313" key="5">
    <source>
        <dbReference type="Proteomes" id="UP000028782"/>
    </source>
</evidence>
<dbReference type="PANTHER" id="PTHR44591">
    <property type="entry name" value="STRESS RESPONSE REGULATOR PROTEIN 1"/>
    <property type="match status" value="1"/>
</dbReference>
<reference evidence="4 5" key="1">
    <citation type="journal article" date="2014" name="Genome Announc.">
        <title>Complete Genome Sequence of Polychlorinated Biphenyl Degrader Comamonas testosteroni TK102 (NBRC 109938).</title>
        <authorList>
            <person name="Fukuda K."/>
            <person name="Hosoyama A."/>
            <person name="Tsuchikane K."/>
            <person name="Ohji S."/>
            <person name="Yamazoe A."/>
            <person name="Fujita N."/>
            <person name="Shintani M."/>
            <person name="Kimbara K."/>
        </authorList>
    </citation>
    <scope>NUCLEOTIDE SEQUENCE [LARGE SCALE GENOMIC DNA]</scope>
    <source>
        <strain evidence="4">TK102</strain>
    </source>
</reference>
<accession>A0A076PMT5</accession>
<evidence type="ECO:0000256" key="1">
    <source>
        <dbReference type="ARBA" id="ARBA00022553"/>
    </source>
</evidence>
<dbReference type="SUPFAM" id="SSF52172">
    <property type="entry name" value="CheY-like"/>
    <property type="match status" value="1"/>
</dbReference>